<dbReference type="RefSeq" id="WP_092495901.1">
    <property type="nucleotide sequence ID" value="NZ_FOFG01000004.1"/>
</dbReference>
<name>A0A1H9F5K8_9HYPH</name>
<dbReference type="Proteomes" id="UP000199647">
    <property type="component" value="Unassembled WGS sequence"/>
</dbReference>
<proteinExistence type="predicted"/>
<keyword evidence="3" id="KW-1185">Reference proteome</keyword>
<feature type="region of interest" description="Disordered" evidence="1">
    <location>
        <begin position="42"/>
        <end position="72"/>
    </location>
</feature>
<sequence>MREYAALKGFAAPEGEDGYVKRGSGVLLSEARARELRRSGLIGDMGEKLAPLPQNKMTPEPKNKAAKPSGSK</sequence>
<evidence type="ECO:0000256" key="1">
    <source>
        <dbReference type="SAM" id="MobiDB-lite"/>
    </source>
</evidence>
<evidence type="ECO:0000313" key="3">
    <source>
        <dbReference type="Proteomes" id="UP000199647"/>
    </source>
</evidence>
<reference evidence="2 3" key="1">
    <citation type="submission" date="2016-10" db="EMBL/GenBank/DDBJ databases">
        <authorList>
            <person name="de Groot N.N."/>
        </authorList>
    </citation>
    <scope>NUCLEOTIDE SEQUENCE [LARGE SCALE GENOMIC DNA]</scope>
    <source>
        <strain evidence="2 3">A52C2</strain>
    </source>
</reference>
<accession>A0A1H9F5K8</accession>
<dbReference type="STRING" id="1855383.SAMN05216548_10411"/>
<dbReference type="AlphaFoldDB" id="A0A1H9F5K8"/>
<evidence type="ECO:0000313" key="2">
    <source>
        <dbReference type="EMBL" id="SEQ33266.1"/>
    </source>
</evidence>
<dbReference type="EMBL" id="FOFG01000004">
    <property type="protein sequence ID" value="SEQ33266.1"/>
    <property type="molecule type" value="Genomic_DNA"/>
</dbReference>
<organism evidence="2 3">
    <name type="scientific">Faunimonas pinastri</name>
    <dbReference type="NCBI Taxonomy" id="1855383"/>
    <lineage>
        <taxon>Bacteria</taxon>
        <taxon>Pseudomonadati</taxon>
        <taxon>Pseudomonadota</taxon>
        <taxon>Alphaproteobacteria</taxon>
        <taxon>Hyphomicrobiales</taxon>
        <taxon>Afifellaceae</taxon>
        <taxon>Faunimonas</taxon>
    </lineage>
</organism>
<protein>
    <submittedName>
        <fullName evidence="2">Uncharacterized protein</fullName>
    </submittedName>
</protein>
<gene>
    <name evidence="2" type="ORF">SAMN05216548_10411</name>
</gene>